<dbReference type="RefSeq" id="WP_376735379.1">
    <property type="nucleotide sequence ID" value="NZ_JAYMRP010000036.1"/>
</dbReference>
<evidence type="ECO:0000256" key="1">
    <source>
        <dbReference type="SAM" id="MobiDB-lite"/>
    </source>
</evidence>
<accession>A0ABV5EJ31</accession>
<keyword evidence="2" id="KW-0812">Transmembrane</keyword>
<gene>
    <name evidence="3" type="ORF">VSS16_29705</name>
</gene>
<proteinExistence type="predicted"/>
<keyword evidence="4" id="KW-1185">Reference proteome</keyword>
<keyword evidence="2" id="KW-1133">Transmembrane helix</keyword>
<name>A0ABV5EJ31_9ACTN</name>
<comment type="caution">
    <text evidence="3">The sequence shown here is derived from an EMBL/GenBank/DDBJ whole genome shotgun (WGS) entry which is preliminary data.</text>
</comment>
<evidence type="ECO:0000256" key="2">
    <source>
        <dbReference type="SAM" id="Phobius"/>
    </source>
</evidence>
<evidence type="ECO:0008006" key="5">
    <source>
        <dbReference type="Google" id="ProtNLM"/>
    </source>
</evidence>
<feature type="region of interest" description="Disordered" evidence="1">
    <location>
        <begin position="155"/>
        <end position="208"/>
    </location>
</feature>
<reference evidence="3 4" key="1">
    <citation type="submission" date="2024-01" db="EMBL/GenBank/DDBJ databases">
        <title>Genome mining of biosynthetic gene clusters to explore secondary metabolites of Streptomyces sp.</title>
        <authorList>
            <person name="Baig A."/>
            <person name="Ajitkumar Shintre N."/>
            <person name="Kumar H."/>
            <person name="Anbarasu A."/>
            <person name="Ramaiah S."/>
        </authorList>
    </citation>
    <scope>NUCLEOTIDE SEQUENCE [LARGE SCALE GENOMIC DNA]</scope>
    <source>
        <strain evidence="3 4">A57</strain>
    </source>
</reference>
<feature type="compositionally biased region" description="Low complexity" evidence="1">
    <location>
        <begin position="168"/>
        <end position="178"/>
    </location>
</feature>
<keyword evidence="2" id="KW-0472">Membrane</keyword>
<sequence length="255" mass="26705">MGMVVRRSQGRSGRQPALLVGALAVMWMLLLWGAPGAAAGGPTSALVVSPESQETAGLFYSDKEYGELDRLLGEGPADSEGPPSDGELVEGRVVTVTWLLHGIDPWRMDRIHLSADGPSVWVHTSTRPPQWTGTWHQAERPAELRALLKRLGVMGPARDQGTPPRYPGSAETATTATGTGIGTGGSGESAHPVTGSPSPAAAATDGRGGGGDGWWWVLPGAAAGAVLALLLRPFVVGWSHRPRPEPGPRQELRDV</sequence>
<dbReference type="EMBL" id="JAYMRP010000036">
    <property type="protein sequence ID" value="MFB8776861.1"/>
    <property type="molecule type" value="Genomic_DNA"/>
</dbReference>
<organism evidence="3 4">
    <name type="scientific">Streptomyces broussonetiae</name>
    <dbReference type="NCBI Taxonomy" id="2686304"/>
    <lineage>
        <taxon>Bacteria</taxon>
        <taxon>Bacillati</taxon>
        <taxon>Actinomycetota</taxon>
        <taxon>Actinomycetes</taxon>
        <taxon>Kitasatosporales</taxon>
        <taxon>Streptomycetaceae</taxon>
        <taxon>Streptomyces</taxon>
    </lineage>
</organism>
<evidence type="ECO:0000313" key="4">
    <source>
        <dbReference type="Proteomes" id="UP001585080"/>
    </source>
</evidence>
<dbReference type="Proteomes" id="UP001585080">
    <property type="component" value="Unassembled WGS sequence"/>
</dbReference>
<protein>
    <recommendedName>
        <fullName evidence="5">DUF2207 domain-containing protein</fullName>
    </recommendedName>
</protein>
<feature type="transmembrane region" description="Helical" evidence="2">
    <location>
        <begin position="214"/>
        <end position="235"/>
    </location>
</feature>
<evidence type="ECO:0000313" key="3">
    <source>
        <dbReference type="EMBL" id="MFB8776861.1"/>
    </source>
</evidence>